<proteinExistence type="predicted"/>
<dbReference type="Proteomes" id="UP000020077">
    <property type="component" value="Unassembled WGS sequence"/>
</dbReference>
<dbReference type="AlphaFoldDB" id="A0A080LYI0"/>
<dbReference type="EMBL" id="JDVG02000158">
    <property type="protein sequence ID" value="KFB73806.1"/>
    <property type="molecule type" value="Genomic_DNA"/>
</dbReference>
<organism evidence="1 2">
    <name type="scientific">Candidatus Accumulibacter phosphatis</name>
    <dbReference type="NCBI Taxonomy" id="327160"/>
    <lineage>
        <taxon>Bacteria</taxon>
        <taxon>Pseudomonadati</taxon>
        <taxon>Pseudomonadota</taxon>
        <taxon>Betaproteobacteria</taxon>
        <taxon>Candidatus Accumulibacter</taxon>
    </lineage>
</organism>
<name>A0A080LYI0_9PROT</name>
<reference evidence="1 2" key="1">
    <citation type="submission" date="2014-02" db="EMBL/GenBank/DDBJ databases">
        <title>Expanding our view of genomic diversity in Candidatus Accumulibacter clades.</title>
        <authorList>
            <person name="Skennerton C.T."/>
            <person name="Barr J.J."/>
            <person name="Slater F.R."/>
            <person name="Bond P.L."/>
            <person name="Tyson G.W."/>
        </authorList>
    </citation>
    <scope>NUCLEOTIDE SEQUENCE [LARGE SCALE GENOMIC DNA]</scope>
    <source>
        <strain evidence="2">BA-91</strain>
    </source>
</reference>
<accession>A0A080LYI0</accession>
<sequence>MERLLEEVSFSAGEGSLESVAIDAAYVDSRLAELAQNEDLSRYVL</sequence>
<comment type="caution">
    <text evidence="1">The sequence shown here is derived from an EMBL/GenBank/DDBJ whole genome shotgun (WGS) entry which is preliminary data.</text>
</comment>
<evidence type="ECO:0000313" key="2">
    <source>
        <dbReference type="Proteomes" id="UP000020077"/>
    </source>
</evidence>
<protein>
    <submittedName>
        <fullName evidence="1">Unfoldase HslU</fullName>
    </submittedName>
</protein>
<dbReference type="Gene3D" id="1.10.8.60">
    <property type="match status" value="1"/>
</dbReference>
<gene>
    <name evidence="1" type="primary">hslU_1</name>
    <name evidence="1" type="ORF">AW09_000918</name>
</gene>
<evidence type="ECO:0000313" key="1">
    <source>
        <dbReference type="EMBL" id="KFB73806.1"/>
    </source>
</evidence>